<keyword evidence="8" id="KW-0119">Carbohydrate metabolism</keyword>
<dbReference type="GO" id="GO:0005975">
    <property type="term" value="P:carbohydrate metabolic process"/>
    <property type="evidence" value="ECO:0007669"/>
    <property type="project" value="InterPro"/>
</dbReference>
<feature type="domain" description="Glycoside hydrolase family 31 TIM barrel" evidence="12">
    <location>
        <begin position="348"/>
        <end position="438"/>
    </location>
</feature>
<reference evidence="14 15" key="1">
    <citation type="journal article" date="2016" name="Mol. Biol. Evol.">
        <title>Comparative Genomics of Early-Diverging Mushroom-Forming Fungi Provides Insights into the Origins of Lignocellulose Decay Capabilities.</title>
        <authorList>
            <person name="Nagy L.G."/>
            <person name="Riley R."/>
            <person name="Tritt A."/>
            <person name="Adam C."/>
            <person name="Daum C."/>
            <person name="Floudas D."/>
            <person name="Sun H."/>
            <person name="Yadav J.S."/>
            <person name="Pangilinan J."/>
            <person name="Larsson K.H."/>
            <person name="Matsuura K."/>
            <person name="Barry K."/>
            <person name="Labutti K."/>
            <person name="Kuo R."/>
            <person name="Ohm R.A."/>
            <person name="Bhattacharya S.S."/>
            <person name="Shirouzu T."/>
            <person name="Yoshinaga Y."/>
            <person name="Martin F.M."/>
            <person name="Grigoriev I.V."/>
            <person name="Hibbett D.S."/>
        </authorList>
    </citation>
    <scope>NUCLEOTIDE SEQUENCE [LARGE SCALE GENOMIC DNA]</scope>
    <source>
        <strain evidence="14 15">HHB12029</strain>
    </source>
</reference>
<dbReference type="GO" id="GO:0005576">
    <property type="term" value="C:extracellular region"/>
    <property type="evidence" value="ECO:0007669"/>
    <property type="project" value="UniProtKB-SubCell"/>
</dbReference>
<dbReference type="CDD" id="cd14752">
    <property type="entry name" value="GH31_N"/>
    <property type="match status" value="1"/>
</dbReference>
<evidence type="ECO:0000256" key="5">
    <source>
        <dbReference type="ARBA" id="ARBA00022525"/>
    </source>
</evidence>
<proteinExistence type="inferred from homology"/>
<evidence type="ECO:0000256" key="10">
    <source>
        <dbReference type="ARBA" id="ARBA00025512"/>
    </source>
</evidence>
<gene>
    <name evidence="14" type="ORF">EXIGLDRAFT_414033</name>
</gene>
<dbReference type="PANTHER" id="PTHR22762">
    <property type="entry name" value="ALPHA-GLUCOSIDASE"/>
    <property type="match status" value="1"/>
</dbReference>
<evidence type="ECO:0000256" key="11">
    <source>
        <dbReference type="RuleBase" id="RU361185"/>
    </source>
</evidence>
<dbReference type="InterPro" id="IPR000322">
    <property type="entry name" value="Glyco_hydro_31_TIM"/>
</dbReference>
<dbReference type="EC" id="3.2.1.21" evidence="4"/>
<comment type="catalytic activity">
    <reaction evidence="1">
        <text>Hydrolysis of terminal, non-reducing beta-D-glucosyl residues with release of beta-D-glucose.</text>
        <dbReference type="EC" id="3.2.1.21"/>
    </reaction>
</comment>
<evidence type="ECO:0000313" key="15">
    <source>
        <dbReference type="Proteomes" id="UP000077266"/>
    </source>
</evidence>
<dbReference type="GO" id="GO:0008422">
    <property type="term" value="F:beta-glucosidase activity"/>
    <property type="evidence" value="ECO:0007669"/>
    <property type="project" value="UniProtKB-EC"/>
</dbReference>
<dbReference type="Pfam" id="PF13802">
    <property type="entry name" value="Gal_mutarotas_2"/>
    <property type="match status" value="1"/>
</dbReference>
<keyword evidence="5" id="KW-0964">Secreted</keyword>
<comment type="similarity">
    <text evidence="3 11">Belongs to the glycosyl hydrolase 31 family.</text>
</comment>
<accession>A0A165PQL1</accession>
<evidence type="ECO:0000256" key="7">
    <source>
        <dbReference type="ARBA" id="ARBA00023180"/>
    </source>
</evidence>
<evidence type="ECO:0000313" key="14">
    <source>
        <dbReference type="EMBL" id="KZW02531.1"/>
    </source>
</evidence>
<evidence type="ECO:0000259" key="13">
    <source>
        <dbReference type="Pfam" id="PF13802"/>
    </source>
</evidence>
<keyword evidence="9 11" id="KW-0326">Glycosidase</keyword>
<keyword evidence="7" id="KW-0325">Glycoprotein</keyword>
<protein>
    <recommendedName>
        <fullName evidence="4">beta-glucosidase</fullName>
        <ecNumber evidence="4">3.2.1.21</ecNumber>
    </recommendedName>
</protein>
<feature type="domain" description="Glycoside hydrolase family 31 N-terminal" evidence="13">
    <location>
        <begin position="178"/>
        <end position="298"/>
    </location>
</feature>
<dbReference type="GO" id="GO:0030246">
    <property type="term" value="F:carbohydrate binding"/>
    <property type="evidence" value="ECO:0007669"/>
    <property type="project" value="InterPro"/>
</dbReference>
<keyword evidence="6 11" id="KW-0378">Hydrolase</keyword>
<dbReference type="SUPFAM" id="SSF51445">
    <property type="entry name" value="(Trans)glycosidases"/>
    <property type="match status" value="1"/>
</dbReference>
<evidence type="ECO:0000256" key="3">
    <source>
        <dbReference type="ARBA" id="ARBA00007806"/>
    </source>
</evidence>
<dbReference type="InterPro" id="IPR025887">
    <property type="entry name" value="Glyco_hydro_31_N_dom"/>
</dbReference>
<evidence type="ECO:0000256" key="8">
    <source>
        <dbReference type="ARBA" id="ARBA00023277"/>
    </source>
</evidence>
<dbReference type="Proteomes" id="UP000077266">
    <property type="component" value="Unassembled WGS sequence"/>
</dbReference>
<comment type="function">
    <text evidence="10">Glucosidase involved in the degradation of cellulosic biomass. Has both alpha- and beta-glucosidase activity.</text>
</comment>
<keyword evidence="15" id="KW-1185">Reference proteome</keyword>
<dbReference type="InParanoid" id="A0A165PQL1"/>
<evidence type="ECO:0000256" key="2">
    <source>
        <dbReference type="ARBA" id="ARBA00004613"/>
    </source>
</evidence>
<dbReference type="Gene3D" id="2.60.40.1760">
    <property type="entry name" value="glycosyl hydrolase (family 31)"/>
    <property type="match status" value="1"/>
</dbReference>
<evidence type="ECO:0000256" key="4">
    <source>
        <dbReference type="ARBA" id="ARBA00012744"/>
    </source>
</evidence>
<evidence type="ECO:0000259" key="12">
    <source>
        <dbReference type="Pfam" id="PF01055"/>
    </source>
</evidence>
<dbReference type="SUPFAM" id="SSF74650">
    <property type="entry name" value="Galactose mutarotase-like"/>
    <property type="match status" value="1"/>
</dbReference>
<dbReference type="EMBL" id="KV425887">
    <property type="protein sequence ID" value="KZW02531.1"/>
    <property type="molecule type" value="Genomic_DNA"/>
</dbReference>
<evidence type="ECO:0000256" key="1">
    <source>
        <dbReference type="ARBA" id="ARBA00000448"/>
    </source>
</evidence>
<dbReference type="PANTHER" id="PTHR22762:SF67">
    <property type="entry name" value="ALPHA_BETA-GLUCOSIDASE AGDC-RELATED"/>
    <property type="match status" value="1"/>
</dbReference>
<organism evidence="14 15">
    <name type="scientific">Exidia glandulosa HHB12029</name>
    <dbReference type="NCBI Taxonomy" id="1314781"/>
    <lineage>
        <taxon>Eukaryota</taxon>
        <taxon>Fungi</taxon>
        <taxon>Dikarya</taxon>
        <taxon>Basidiomycota</taxon>
        <taxon>Agaricomycotina</taxon>
        <taxon>Agaricomycetes</taxon>
        <taxon>Auriculariales</taxon>
        <taxon>Exidiaceae</taxon>
        <taxon>Exidia</taxon>
    </lineage>
</organism>
<dbReference type="Gene3D" id="3.20.20.80">
    <property type="entry name" value="Glycosidases"/>
    <property type="match status" value="1"/>
</dbReference>
<dbReference type="InterPro" id="IPR017853">
    <property type="entry name" value="GH"/>
</dbReference>
<dbReference type="Pfam" id="PF01055">
    <property type="entry name" value="Glyco_hydro_31_2nd"/>
    <property type="match status" value="1"/>
</dbReference>
<evidence type="ECO:0000256" key="6">
    <source>
        <dbReference type="ARBA" id="ARBA00022801"/>
    </source>
</evidence>
<dbReference type="STRING" id="1314781.A0A165PQL1"/>
<dbReference type="AlphaFoldDB" id="A0A165PQL1"/>
<name>A0A165PQL1_EXIGL</name>
<evidence type="ECO:0000256" key="9">
    <source>
        <dbReference type="ARBA" id="ARBA00023295"/>
    </source>
</evidence>
<dbReference type="OrthoDB" id="5839090at2759"/>
<dbReference type="InterPro" id="IPR011013">
    <property type="entry name" value="Gal_mutarotase_sf_dom"/>
</dbReference>
<comment type="subcellular location">
    <subcellularLocation>
        <location evidence="2">Secreted</location>
    </subcellularLocation>
</comment>
<sequence>MQVILPNTSCRYSDAASPALRHCGLRRSRCSGQILVPHAILVPGHPQDCKAYKEVLFNTTGHALVFERPHAAMTTLKRLSFLSLLQLCALATQDVQLAQRAATPDDCAGYNARNMHQTAHSLSADLVRILAGACALYGEDIPNLKLTVSYEDSSRLHVKIADAAGKRYQVPQSVFPRPESANLLAVQSELEFKYKTAPFSFQVIRRADKEVLFDTTGHALVFEQQYIRLQTSLPPSANIYGLGEHSNTFRLPNNNLTRTFWNRDAYGVAEGSNLYSTHPIYFEHRTTGTHGVFLLNSNGIDVKIKQVNGKTALEYNAIGGIFDFYFLSGSKKDPSEVSRQYAKVAGLPAEVPYWSFGFHQCRYGYQNFVEVADVVANYSKAGIPLETMWTDIDYMKDRWVFTNDPQYFPTNRVQEIIHYLHAHDQHYIRRPRQCVQYHTTFYYKMQDE</sequence>